<dbReference type="InterPro" id="IPR004358">
    <property type="entry name" value="Sig_transdc_His_kin-like_C"/>
</dbReference>
<dbReference type="SMART" id="SM00388">
    <property type="entry name" value="HisKA"/>
    <property type="match status" value="1"/>
</dbReference>
<dbReference type="CDD" id="cd00130">
    <property type="entry name" value="PAS"/>
    <property type="match status" value="1"/>
</dbReference>
<dbReference type="InterPro" id="IPR013767">
    <property type="entry name" value="PAS_fold"/>
</dbReference>
<keyword evidence="5" id="KW-0418">Kinase</keyword>
<dbReference type="InterPro" id="IPR005467">
    <property type="entry name" value="His_kinase_dom"/>
</dbReference>
<evidence type="ECO:0000313" key="9">
    <source>
        <dbReference type="Proteomes" id="UP000515317"/>
    </source>
</evidence>
<dbReference type="Gene3D" id="1.10.287.130">
    <property type="match status" value="1"/>
</dbReference>
<dbReference type="Proteomes" id="UP000515317">
    <property type="component" value="Chromosome"/>
</dbReference>
<evidence type="ECO:0000259" key="6">
    <source>
        <dbReference type="PROSITE" id="PS50109"/>
    </source>
</evidence>
<keyword evidence="3" id="KW-0597">Phosphoprotein</keyword>
<accession>A0A6S6QV85</accession>
<dbReference type="EMBL" id="AP023361">
    <property type="protein sequence ID" value="BCJ91837.1"/>
    <property type="molecule type" value="Genomic_DNA"/>
</dbReference>
<evidence type="ECO:0000259" key="7">
    <source>
        <dbReference type="PROSITE" id="PS50112"/>
    </source>
</evidence>
<dbReference type="PRINTS" id="PR00344">
    <property type="entry name" value="BCTRLSENSOR"/>
</dbReference>
<organism evidence="8 9">
    <name type="scientific">Terrihabitans soli</name>
    <dbReference type="NCBI Taxonomy" id="708113"/>
    <lineage>
        <taxon>Bacteria</taxon>
        <taxon>Pseudomonadati</taxon>
        <taxon>Pseudomonadota</taxon>
        <taxon>Alphaproteobacteria</taxon>
        <taxon>Hyphomicrobiales</taxon>
        <taxon>Terrihabitans</taxon>
    </lineage>
</organism>
<dbReference type="CDD" id="cd00082">
    <property type="entry name" value="HisKA"/>
    <property type="match status" value="1"/>
</dbReference>
<gene>
    <name evidence="8" type="ORF">IZ6_25720</name>
</gene>
<dbReference type="PANTHER" id="PTHR43047">
    <property type="entry name" value="TWO-COMPONENT HISTIDINE PROTEIN KINASE"/>
    <property type="match status" value="1"/>
</dbReference>
<feature type="domain" description="PAS" evidence="7">
    <location>
        <begin position="333"/>
        <end position="403"/>
    </location>
</feature>
<dbReference type="Pfam" id="PF00512">
    <property type="entry name" value="HisKA"/>
    <property type="match status" value="1"/>
</dbReference>
<dbReference type="SMART" id="SM00091">
    <property type="entry name" value="PAS"/>
    <property type="match status" value="2"/>
</dbReference>
<dbReference type="Pfam" id="PF00989">
    <property type="entry name" value="PAS"/>
    <property type="match status" value="1"/>
</dbReference>
<evidence type="ECO:0000256" key="5">
    <source>
        <dbReference type="ARBA" id="ARBA00022777"/>
    </source>
</evidence>
<comment type="catalytic activity">
    <reaction evidence="1">
        <text>ATP + protein L-histidine = ADP + protein N-phospho-L-histidine.</text>
        <dbReference type="EC" id="2.7.13.3"/>
    </reaction>
</comment>
<dbReference type="PROSITE" id="PS50109">
    <property type="entry name" value="HIS_KIN"/>
    <property type="match status" value="1"/>
</dbReference>
<evidence type="ECO:0000256" key="2">
    <source>
        <dbReference type="ARBA" id="ARBA00012438"/>
    </source>
</evidence>
<dbReference type="InterPro" id="IPR003661">
    <property type="entry name" value="HisK_dim/P_dom"/>
</dbReference>
<dbReference type="GO" id="GO:0005886">
    <property type="term" value="C:plasma membrane"/>
    <property type="evidence" value="ECO:0007669"/>
    <property type="project" value="TreeGrafter"/>
</dbReference>
<dbReference type="Pfam" id="PF02518">
    <property type="entry name" value="HATPase_c"/>
    <property type="match status" value="1"/>
</dbReference>
<dbReference type="AlphaFoldDB" id="A0A6S6QV85"/>
<protein>
    <recommendedName>
        <fullName evidence="2">histidine kinase</fullName>
        <ecNumber evidence="2">2.7.13.3</ecNumber>
    </recommendedName>
</protein>
<dbReference type="GO" id="GO:0009927">
    <property type="term" value="F:histidine phosphotransfer kinase activity"/>
    <property type="evidence" value="ECO:0007669"/>
    <property type="project" value="TreeGrafter"/>
</dbReference>
<dbReference type="Pfam" id="PF13188">
    <property type="entry name" value="PAS_8"/>
    <property type="match status" value="1"/>
</dbReference>
<dbReference type="SUPFAM" id="SSF55785">
    <property type="entry name" value="PYP-like sensor domain (PAS domain)"/>
    <property type="match status" value="1"/>
</dbReference>
<dbReference type="SUPFAM" id="SSF47384">
    <property type="entry name" value="Homodimeric domain of signal transducing histidine kinase"/>
    <property type="match status" value="1"/>
</dbReference>
<dbReference type="InterPro" id="IPR035965">
    <property type="entry name" value="PAS-like_dom_sf"/>
</dbReference>
<name>A0A6S6QV85_9HYPH</name>
<feature type="domain" description="Histidine kinase" evidence="6">
    <location>
        <begin position="472"/>
        <end position="690"/>
    </location>
</feature>
<dbReference type="GO" id="GO:0000155">
    <property type="term" value="F:phosphorelay sensor kinase activity"/>
    <property type="evidence" value="ECO:0007669"/>
    <property type="project" value="InterPro"/>
</dbReference>
<dbReference type="PROSITE" id="PS50112">
    <property type="entry name" value="PAS"/>
    <property type="match status" value="1"/>
</dbReference>
<dbReference type="InterPro" id="IPR036890">
    <property type="entry name" value="HATPase_C_sf"/>
</dbReference>
<dbReference type="Gene3D" id="3.30.565.10">
    <property type="entry name" value="Histidine kinase-like ATPase, C-terminal domain"/>
    <property type="match status" value="1"/>
</dbReference>
<evidence type="ECO:0000256" key="1">
    <source>
        <dbReference type="ARBA" id="ARBA00000085"/>
    </source>
</evidence>
<keyword evidence="4" id="KW-0808">Transferase</keyword>
<evidence type="ECO:0000256" key="4">
    <source>
        <dbReference type="ARBA" id="ARBA00022679"/>
    </source>
</evidence>
<dbReference type="SUPFAM" id="SSF55874">
    <property type="entry name" value="ATPase domain of HSP90 chaperone/DNA topoisomerase II/histidine kinase"/>
    <property type="match status" value="1"/>
</dbReference>
<dbReference type="InterPro" id="IPR003594">
    <property type="entry name" value="HATPase_dom"/>
</dbReference>
<dbReference type="InterPro" id="IPR000014">
    <property type="entry name" value="PAS"/>
</dbReference>
<evidence type="ECO:0000256" key="3">
    <source>
        <dbReference type="ARBA" id="ARBA00022553"/>
    </source>
</evidence>
<sequence length="694" mass="75065">MTDISAIPPFGDKTDETARPLRFVWQSDENGRISGLSPELVAILGPGRIINGRTWEEVVLDHGGEVPAELMQALARRDTWSGITINWPAADGRVLLLELAGLPAFERDRTFLGFRGFGVMRAAQAPREPVRQTPIQPTAPPPSITIEIVPDPEPKPEPVFEPISAPVLPFPPLPRGQRPSLDAQEKDAFSEIARALSVRTPNDGARDLISSVAARLPSSHAGAIGDGALDVLEVLPAAILIHRLGVPLFANHAFLDLTGFQDLNELILHGLDALFEELPQHAGHARGLGLRTAQGRSIRVEAHLKTIRWQDEAASLLFLGAASHVPAAPDNPREKELRAILDAASDGIVLLDKTGRILSLNRGAEALFGYDGGEVEGRSFTLLLGPDSHRTALDYLDIITARTSAGDGREVIGLRRRGNSLPLLMTLGRIGDERLCAIFRDITAFKLAEDELRASKLEAERANAHKTDFLARISHEIRTPLNAILGFSEIMQTERLGPLGAPQYREYLDGITQSGTHIVSLINDLLDLSKIEAGRFDLNFVRVNLNEIVSSTASLLQPQANRGRIIIRTSLAPSMPAVIADLRSIKQVALNLLSNAVKFTPPGGQVIVSTLMTQDGDAVLRVRDTGQGMNDNEIELALQNFKQLATNPEGGTGLGLPLTKALVEANRARFSIQSVPGAGTLVEMTFPPNRVLPA</sequence>
<dbReference type="Gene3D" id="3.30.450.20">
    <property type="entry name" value="PAS domain"/>
    <property type="match status" value="1"/>
</dbReference>
<dbReference type="EC" id="2.7.13.3" evidence="2"/>
<dbReference type="KEGG" id="tso:IZ6_25720"/>
<dbReference type="RefSeq" id="WP_222875458.1">
    <property type="nucleotide sequence ID" value="NZ_AP023361.1"/>
</dbReference>
<dbReference type="NCBIfam" id="TIGR00229">
    <property type="entry name" value="sensory_box"/>
    <property type="match status" value="1"/>
</dbReference>
<dbReference type="PANTHER" id="PTHR43047:SF72">
    <property type="entry name" value="OSMOSENSING HISTIDINE PROTEIN KINASE SLN1"/>
    <property type="match status" value="1"/>
</dbReference>
<keyword evidence="9" id="KW-1185">Reference proteome</keyword>
<proteinExistence type="predicted"/>
<dbReference type="InterPro" id="IPR036097">
    <property type="entry name" value="HisK_dim/P_sf"/>
</dbReference>
<dbReference type="SMART" id="SM00387">
    <property type="entry name" value="HATPase_c"/>
    <property type="match status" value="1"/>
</dbReference>
<reference evidence="8 9" key="1">
    <citation type="submission" date="2020-08" db="EMBL/GenBank/DDBJ databases">
        <title>Genome sequence of Rhizobiales bacterium strain IZ6.</title>
        <authorList>
            <person name="Nakai R."/>
            <person name="Naganuma T."/>
        </authorList>
    </citation>
    <scope>NUCLEOTIDE SEQUENCE [LARGE SCALE GENOMIC DNA]</scope>
    <source>
        <strain evidence="8 9">IZ6</strain>
    </source>
</reference>
<evidence type="ECO:0000313" key="8">
    <source>
        <dbReference type="EMBL" id="BCJ91837.1"/>
    </source>
</evidence>